<comment type="caution">
    <text evidence="1">The sequence shown here is derived from an EMBL/GenBank/DDBJ whole genome shotgun (WGS) entry which is preliminary data.</text>
</comment>
<accession>A0A922DAR2</accession>
<reference evidence="1" key="1">
    <citation type="submission" date="2021-01" db="EMBL/GenBank/DDBJ databases">
        <authorList>
            <person name="Lovell J.T."/>
            <person name="Bentley N."/>
            <person name="Bhattarai G."/>
            <person name="Jenkins J.W."/>
            <person name="Sreedasyam A."/>
            <person name="Alarcon Y."/>
            <person name="Bock C."/>
            <person name="Boston L."/>
            <person name="Carlson J."/>
            <person name="Cervantes K."/>
            <person name="Clermont K."/>
            <person name="Krom N."/>
            <person name="Kubenka K."/>
            <person name="Mamidi S."/>
            <person name="Mattison C."/>
            <person name="Monteros M."/>
            <person name="Pisani C."/>
            <person name="Plott C."/>
            <person name="Rajasekar S."/>
            <person name="Rhein H.S."/>
            <person name="Rohla C."/>
            <person name="Song M."/>
            <person name="Hilaire R.S."/>
            <person name="Shu S."/>
            <person name="Wells L."/>
            <person name="Wang X."/>
            <person name="Webber J."/>
            <person name="Heerema R.J."/>
            <person name="Klein P."/>
            <person name="Conner P."/>
            <person name="Grauke L."/>
            <person name="Grimwood J."/>
            <person name="Schmutz J."/>
            <person name="Randall J.J."/>
        </authorList>
    </citation>
    <scope>NUCLEOTIDE SEQUENCE</scope>
    <source>
        <tissue evidence="1">Leaf</tissue>
    </source>
</reference>
<organism evidence="1 2">
    <name type="scientific">Carya illinoinensis</name>
    <name type="common">Pecan</name>
    <dbReference type="NCBI Taxonomy" id="32201"/>
    <lineage>
        <taxon>Eukaryota</taxon>
        <taxon>Viridiplantae</taxon>
        <taxon>Streptophyta</taxon>
        <taxon>Embryophyta</taxon>
        <taxon>Tracheophyta</taxon>
        <taxon>Spermatophyta</taxon>
        <taxon>Magnoliopsida</taxon>
        <taxon>eudicotyledons</taxon>
        <taxon>Gunneridae</taxon>
        <taxon>Pentapetalae</taxon>
        <taxon>rosids</taxon>
        <taxon>fabids</taxon>
        <taxon>Fagales</taxon>
        <taxon>Juglandaceae</taxon>
        <taxon>Carya</taxon>
    </lineage>
</organism>
<evidence type="ECO:0000313" key="1">
    <source>
        <dbReference type="EMBL" id="KAG6674950.1"/>
    </source>
</evidence>
<dbReference type="EMBL" id="CM031839">
    <property type="protein sequence ID" value="KAG6674950.1"/>
    <property type="molecule type" value="Genomic_DNA"/>
</dbReference>
<name>A0A922DAR2_CARIL</name>
<protein>
    <submittedName>
        <fullName evidence="1">Uncharacterized protein</fullName>
    </submittedName>
</protein>
<dbReference type="AlphaFoldDB" id="A0A922DAR2"/>
<evidence type="ECO:0000313" key="2">
    <source>
        <dbReference type="Proteomes" id="UP000811246"/>
    </source>
</evidence>
<gene>
    <name evidence="1" type="ORF">I3842_15G073500</name>
</gene>
<sequence length="78" mass="8531">MYCPSAARHGELGITRQCVSNYCQYSKPRLPDLALVLASERTSTCVSRCKEIFPFSTLVEGQQAGLHFSSVEEGSKGC</sequence>
<dbReference type="Proteomes" id="UP000811246">
    <property type="component" value="Chromosome 15"/>
</dbReference>
<proteinExistence type="predicted"/>